<dbReference type="InterPro" id="IPR012337">
    <property type="entry name" value="RNaseH-like_sf"/>
</dbReference>
<dbReference type="PANTHER" id="PTHR46889:SF4">
    <property type="entry name" value="TRANSPOSASE INSO FOR INSERTION SEQUENCE ELEMENT IS911B-RELATED"/>
    <property type="match status" value="1"/>
</dbReference>
<name>A0A7Z0MNE3_9GAMM</name>
<sequence length="225" mass="26546">MTANEIYSWDITYLLSPIKGQYYYLYMVMDIYSRKIVGWQVHDCESSAHAADLIADIAYREKIDKNQLVIHSDNGSPMKGATLRAKMIDLEISPSYSRPRVSNDNPYSESLFKTVKYHHTFPENPFTCLNEARSWVEQFVHWYNDEHQHSAIKFVTPNQRHNGNEWFLPMQKALDKVRYSRERFSVLSADFFILLGCLRQLQRTKYCANKSSHCLILMKVLKQYR</sequence>
<dbReference type="PROSITE" id="PS50994">
    <property type="entry name" value="INTEGRASE"/>
    <property type="match status" value="1"/>
</dbReference>
<accession>A0A7Z0MNE3</accession>
<dbReference type="GO" id="GO:0003676">
    <property type="term" value="F:nucleic acid binding"/>
    <property type="evidence" value="ECO:0007669"/>
    <property type="project" value="InterPro"/>
</dbReference>
<dbReference type="Pfam" id="PF00665">
    <property type="entry name" value="rve"/>
    <property type="match status" value="1"/>
</dbReference>
<dbReference type="Proteomes" id="UP000537890">
    <property type="component" value="Unassembled WGS sequence"/>
</dbReference>
<dbReference type="InterPro" id="IPR050900">
    <property type="entry name" value="Transposase_IS3/IS150/IS904"/>
</dbReference>
<proteinExistence type="predicted"/>
<protein>
    <submittedName>
        <fullName evidence="2">Transposase family protein</fullName>
    </submittedName>
</protein>
<organism evidence="2 3">
    <name type="scientific">Candidatus Methanofishera endochildressiae</name>
    <dbReference type="NCBI Taxonomy" id="2738884"/>
    <lineage>
        <taxon>Bacteria</taxon>
        <taxon>Pseudomonadati</taxon>
        <taxon>Pseudomonadota</taxon>
        <taxon>Gammaproteobacteria</taxon>
        <taxon>Candidatus Methanofishera</taxon>
    </lineage>
</organism>
<evidence type="ECO:0000313" key="2">
    <source>
        <dbReference type="EMBL" id="NYT46595.1"/>
    </source>
</evidence>
<dbReference type="Gene3D" id="3.30.420.10">
    <property type="entry name" value="Ribonuclease H-like superfamily/Ribonuclease H"/>
    <property type="match status" value="1"/>
</dbReference>
<dbReference type="PANTHER" id="PTHR46889">
    <property type="entry name" value="TRANSPOSASE INSF FOR INSERTION SEQUENCE IS3B-RELATED"/>
    <property type="match status" value="1"/>
</dbReference>
<reference evidence="2 3" key="1">
    <citation type="submission" date="2020-05" db="EMBL/GenBank/DDBJ databases">
        <title>Horizontal transmission and recombination maintain forever young bacterial symbiont genomes.</title>
        <authorList>
            <person name="Russell S.L."/>
            <person name="Pepper-Tunick E."/>
            <person name="Svedberg J."/>
            <person name="Byrne A."/>
            <person name="Ruelas Castillo J."/>
            <person name="Vollmers C."/>
            <person name="Beinart R.A."/>
            <person name="Corbett-Detig R."/>
        </authorList>
    </citation>
    <scope>NUCLEOTIDE SEQUENCE [LARGE SCALE GENOMIC DNA]</scope>
    <source>
        <strain evidence="2">4727-3</strain>
    </source>
</reference>
<dbReference type="EMBL" id="JACCHS010000018">
    <property type="protein sequence ID" value="NYT46595.1"/>
    <property type="molecule type" value="Genomic_DNA"/>
</dbReference>
<dbReference type="InterPro" id="IPR036397">
    <property type="entry name" value="RNaseH_sf"/>
</dbReference>
<dbReference type="InterPro" id="IPR001584">
    <property type="entry name" value="Integrase_cat-core"/>
</dbReference>
<dbReference type="AlphaFoldDB" id="A0A7Z0MNE3"/>
<evidence type="ECO:0000259" key="1">
    <source>
        <dbReference type="PROSITE" id="PS50994"/>
    </source>
</evidence>
<dbReference type="SUPFAM" id="SSF53098">
    <property type="entry name" value="Ribonuclease H-like"/>
    <property type="match status" value="1"/>
</dbReference>
<dbReference type="GO" id="GO:0015074">
    <property type="term" value="P:DNA integration"/>
    <property type="evidence" value="ECO:0007669"/>
    <property type="project" value="InterPro"/>
</dbReference>
<gene>
    <name evidence="2" type="ORF">H0A75_01800</name>
</gene>
<evidence type="ECO:0000313" key="3">
    <source>
        <dbReference type="Proteomes" id="UP000537890"/>
    </source>
</evidence>
<comment type="caution">
    <text evidence="2">The sequence shown here is derived from an EMBL/GenBank/DDBJ whole genome shotgun (WGS) entry which is preliminary data.</text>
</comment>
<feature type="domain" description="Integrase catalytic" evidence="1">
    <location>
        <begin position="1"/>
        <end position="165"/>
    </location>
</feature>